<dbReference type="InterPro" id="IPR022281">
    <property type="entry name" value="ATP-dep_Prtase_HsIV_su"/>
</dbReference>
<evidence type="ECO:0000313" key="11">
    <source>
        <dbReference type="Proteomes" id="UP000013858"/>
    </source>
</evidence>
<feature type="binding site" evidence="8">
    <location>
        <position position="201"/>
    </location>
    <ligand>
        <name>Na(+)</name>
        <dbReference type="ChEBI" id="CHEBI:29101"/>
    </ligand>
</feature>
<feature type="active site" evidence="8">
    <location>
        <position position="40"/>
    </location>
</feature>
<dbReference type="GO" id="GO:0004298">
    <property type="term" value="F:threonine-type endopeptidase activity"/>
    <property type="evidence" value="ECO:0007669"/>
    <property type="project" value="UniProtKB-KW"/>
</dbReference>
<comment type="function">
    <text evidence="8">Protease subunit of a proteasome-like degradation complex believed to be a general protein degrading machinery.</text>
</comment>
<gene>
    <name evidence="8" type="primary">hslV</name>
    <name evidence="10" type="ORF">I583_01265</name>
    <name evidence="9" type="ORF">UAW_01148</name>
</gene>
<evidence type="ECO:0000313" key="9">
    <source>
        <dbReference type="EMBL" id="EOH98552.1"/>
    </source>
</evidence>
<dbReference type="AlphaFoldDB" id="R2QPX2"/>
<accession>R2QPX2</accession>
<keyword evidence="4 8" id="KW-0645">Protease</keyword>
<dbReference type="NCBIfam" id="TIGR03692">
    <property type="entry name" value="ATP_dep_HslV"/>
    <property type="match status" value="1"/>
</dbReference>
<dbReference type="EMBL" id="ASVY01000002">
    <property type="protein sequence ID" value="EOT62265.1"/>
    <property type="molecule type" value="Genomic_DNA"/>
</dbReference>
<comment type="subunit">
    <text evidence="8">A double ring-shaped homohexamer of HslV is capped on each side by a ring-shaped HslU homohexamer. The assembly of the HslU/HslV complex is dependent on binding of ATP.</text>
</comment>
<dbReference type="NCBIfam" id="NF003964">
    <property type="entry name" value="PRK05456.1"/>
    <property type="match status" value="1"/>
</dbReference>
<dbReference type="GO" id="GO:0009376">
    <property type="term" value="C:HslUV protease complex"/>
    <property type="evidence" value="ECO:0007669"/>
    <property type="project" value="UniProtKB-UniRule"/>
</dbReference>
<feature type="binding site" evidence="8">
    <location>
        <position position="204"/>
    </location>
    <ligand>
        <name>Na(+)</name>
        <dbReference type="ChEBI" id="CHEBI:29101"/>
    </ligand>
</feature>
<dbReference type="InterPro" id="IPR029055">
    <property type="entry name" value="Ntn_hydrolases_N"/>
</dbReference>
<dbReference type="EMBL" id="AJAR01000012">
    <property type="protein sequence ID" value="EOH98552.1"/>
    <property type="molecule type" value="Genomic_DNA"/>
</dbReference>
<name>R2QPX2_9ENTE</name>
<dbReference type="SUPFAM" id="SSF56235">
    <property type="entry name" value="N-terminal nucleophile aminohydrolases (Ntn hydrolases)"/>
    <property type="match status" value="1"/>
</dbReference>
<dbReference type="Proteomes" id="UP000014197">
    <property type="component" value="Unassembled WGS sequence"/>
</dbReference>
<comment type="subcellular location">
    <subcellularLocation>
        <location evidence="1 8">Cytoplasm</location>
    </subcellularLocation>
</comment>
<dbReference type="GO" id="GO:0051603">
    <property type="term" value="P:proteolysis involved in protein catabolic process"/>
    <property type="evidence" value="ECO:0007669"/>
    <property type="project" value="InterPro"/>
</dbReference>
<comment type="catalytic activity">
    <reaction evidence="8">
        <text>ATP-dependent cleavage of peptide bonds with broad specificity.</text>
        <dbReference type="EC" id="3.4.25.2"/>
    </reaction>
</comment>
<evidence type="ECO:0000256" key="3">
    <source>
        <dbReference type="ARBA" id="ARBA00022490"/>
    </source>
</evidence>
<dbReference type="GO" id="GO:0005839">
    <property type="term" value="C:proteasome core complex"/>
    <property type="evidence" value="ECO:0007669"/>
    <property type="project" value="InterPro"/>
</dbReference>
<proteinExistence type="inferred from homology"/>
<dbReference type="Pfam" id="PF00227">
    <property type="entry name" value="Proteasome"/>
    <property type="match status" value="1"/>
</dbReference>
<evidence type="ECO:0000256" key="2">
    <source>
        <dbReference type="ARBA" id="ARBA00006053"/>
    </source>
</evidence>
<dbReference type="eggNOG" id="COG5405">
    <property type="taxonomic scope" value="Bacteria"/>
</dbReference>
<dbReference type="Gene3D" id="3.60.20.10">
    <property type="entry name" value="Glutamine Phosphoribosylpyrophosphate, subunit 1, domain 1"/>
    <property type="match status" value="1"/>
</dbReference>
<comment type="caution">
    <text evidence="9">The sequence shown here is derived from an EMBL/GenBank/DDBJ whole genome shotgun (WGS) entry which is preliminary data.</text>
</comment>
<evidence type="ECO:0000313" key="12">
    <source>
        <dbReference type="Proteomes" id="UP000014197"/>
    </source>
</evidence>
<comment type="similarity">
    <text evidence="2 8">Belongs to the peptidase T1B family. HslV subfamily.</text>
</comment>
<dbReference type="InterPro" id="IPR023333">
    <property type="entry name" value="Proteasome_suB-type"/>
</dbReference>
<evidence type="ECO:0000256" key="1">
    <source>
        <dbReference type="ARBA" id="ARBA00004496"/>
    </source>
</evidence>
<dbReference type="GO" id="GO:0046872">
    <property type="term" value="F:metal ion binding"/>
    <property type="evidence" value="ECO:0007669"/>
    <property type="project" value="UniProtKB-KW"/>
</dbReference>
<dbReference type="PROSITE" id="PS51476">
    <property type="entry name" value="PROTEASOME_BETA_2"/>
    <property type="match status" value="1"/>
</dbReference>
<organism evidence="9 11">
    <name type="scientific">Enterococcus haemoperoxidus ATCC BAA-382</name>
    <dbReference type="NCBI Taxonomy" id="1158608"/>
    <lineage>
        <taxon>Bacteria</taxon>
        <taxon>Bacillati</taxon>
        <taxon>Bacillota</taxon>
        <taxon>Bacilli</taxon>
        <taxon>Lactobacillales</taxon>
        <taxon>Enterococcaceae</taxon>
        <taxon>Enterococcus</taxon>
    </lineage>
</organism>
<keyword evidence="3 8" id="KW-0963">Cytoplasm</keyword>
<feature type="binding site" evidence="8">
    <location>
        <position position="198"/>
    </location>
    <ligand>
        <name>Na(+)</name>
        <dbReference type="ChEBI" id="CHEBI:29101"/>
    </ligand>
</feature>
<keyword evidence="6 8" id="KW-0378">Hydrolase</keyword>
<dbReference type="STRING" id="155618.RV06_GL001235"/>
<dbReference type="CDD" id="cd01913">
    <property type="entry name" value="protease_HslV"/>
    <property type="match status" value="1"/>
</dbReference>
<reference evidence="10 12" key="2">
    <citation type="submission" date="2013-03" db="EMBL/GenBank/DDBJ databases">
        <title>The Genome Sequence of Enterococcus haemoperoxidus BAA-382 (PacBio/Illumina hybrid assembly).</title>
        <authorList>
            <consortium name="The Broad Institute Genomics Platform"/>
            <consortium name="The Broad Institute Genome Sequencing Center for Infectious Disease"/>
            <person name="Earl A."/>
            <person name="Russ C."/>
            <person name="Gilmore M."/>
            <person name="Surin D."/>
            <person name="Walker B."/>
            <person name="Young S."/>
            <person name="Zeng Q."/>
            <person name="Gargeya S."/>
            <person name="Fitzgerald M."/>
            <person name="Haas B."/>
            <person name="Abouelleil A."/>
            <person name="Allen A.W."/>
            <person name="Alvarado L."/>
            <person name="Arachchi H.M."/>
            <person name="Berlin A.M."/>
            <person name="Chapman S.B."/>
            <person name="Gainer-Dewar J."/>
            <person name="Goldberg J."/>
            <person name="Griggs A."/>
            <person name="Gujja S."/>
            <person name="Hansen M."/>
            <person name="Howarth C."/>
            <person name="Imamovic A."/>
            <person name="Ireland A."/>
            <person name="Larimer J."/>
            <person name="McCowan C."/>
            <person name="Murphy C."/>
            <person name="Pearson M."/>
            <person name="Poon T.W."/>
            <person name="Priest M."/>
            <person name="Roberts A."/>
            <person name="Saif S."/>
            <person name="Shea T."/>
            <person name="Sisk P."/>
            <person name="Sykes S."/>
            <person name="Wortman J."/>
            <person name="Nusbaum C."/>
            <person name="Birren B."/>
        </authorList>
    </citation>
    <scope>NUCLEOTIDE SEQUENCE [LARGE SCALE GENOMIC DNA]</scope>
    <source>
        <strain evidence="10 12">ATCC BAA-382</strain>
    </source>
</reference>
<evidence type="ECO:0000313" key="10">
    <source>
        <dbReference type="EMBL" id="EOT62265.1"/>
    </source>
</evidence>
<dbReference type="EC" id="3.4.25.2" evidence="8"/>
<dbReference type="Proteomes" id="UP000013858">
    <property type="component" value="Unassembled WGS sequence"/>
</dbReference>
<evidence type="ECO:0000256" key="5">
    <source>
        <dbReference type="ARBA" id="ARBA00022723"/>
    </source>
</evidence>
<evidence type="ECO:0000256" key="4">
    <source>
        <dbReference type="ARBA" id="ARBA00022670"/>
    </source>
</evidence>
<keyword evidence="5 8" id="KW-0479">Metal-binding</keyword>
<keyword evidence="7 8" id="KW-0915">Sodium</keyword>
<comment type="activity regulation">
    <text evidence="8">Allosterically activated by HslU binding.</text>
</comment>
<evidence type="ECO:0000256" key="8">
    <source>
        <dbReference type="HAMAP-Rule" id="MF_00248"/>
    </source>
</evidence>
<evidence type="ECO:0000256" key="7">
    <source>
        <dbReference type="ARBA" id="ARBA00023053"/>
    </source>
</evidence>
<dbReference type="PANTHER" id="PTHR32194:SF0">
    <property type="entry name" value="ATP-DEPENDENT PROTEASE SUBUNIT HSLV"/>
    <property type="match status" value="1"/>
</dbReference>
<dbReference type="InterPro" id="IPR001353">
    <property type="entry name" value="Proteasome_sua/b"/>
</dbReference>
<protein>
    <recommendedName>
        <fullName evidence="8">ATP-dependent protease subunit HslV</fullName>
        <ecNumber evidence="8">3.4.25.2</ecNumber>
    </recommendedName>
</protein>
<evidence type="ECO:0000256" key="6">
    <source>
        <dbReference type="ARBA" id="ARBA00022801"/>
    </source>
</evidence>
<keyword evidence="8" id="KW-0888">Threonine protease</keyword>
<reference evidence="9 11" key="1">
    <citation type="submission" date="2013-02" db="EMBL/GenBank/DDBJ databases">
        <title>The Genome Sequence of Enterococcus haemoperoxidus BAA-382.</title>
        <authorList>
            <consortium name="The Broad Institute Genome Sequencing Platform"/>
            <consortium name="The Broad Institute Genome Sequencing Center for Infectious Disease"/>
            <person name="Earl A.M."/>
            <person name="Gilmore M.S."/>
            <person name="Lebreton F."/>
            <person name="Walker B."/>
            <person name="Young S.K."/>
            <person name="Zeng Q."/>
            <person name="Gargeya S."/>
            <person name="Fitzgerald M."/>
            <person name="Haas B."/>
            <person name="Abouelleil A."/>
            <person name="Alvarado L."/>
            <person name="Arachchi H.M."/>
            <person name="Berlin A.M."/>
            <person name="Chapman S.B."/>
            <person name="Dewar J."/>
            <person name="Goldberg J."/>
            <person name="Griggs A."/>
            <person name="Gujja S."/>
            <person name="Hansen M."/>
            <person name="Howarth C."/>
            <person name="Imamovic A."/>
            <person name="Larimer J."/>
            <person name="McCowan C."/>
            <person name="Murphy C."/>
            <person name="Neiman D."/>
            <person name="Pearson M."/>
            <person name="Priest M."/>
            <person name="Roberts A."/>
            <person name="Saif S."/>
            <person name="Shea T."/>
            <person name="Sisk P."/>
            <person name="Sykes S."/>
            <person name="Wortman J."/>
            <person name="Nusbaum C."/>
            <person name="Birren B."/>
        </authorList>
    </citation>
    <scope>NUCLEOTIDE SEQUENCE [LARGE SCALE GENOMIC DNA]</scope>
    <source>
        <strain evidence="9 11">ATCC BAA-382</strain>
    </source>
</reference>
<keyword evidence="8" id="KW-0021">Allosteric enzyme</keyword>
<sequence length="213" mass="23180">MNETKSISGIFFYFPVEAKRTRSAFKLGGTIMVESQFHSTTICAVEKDGKFAMAGDGQVTMGESVVMKGTAKKVRRIYNDEVVVGFAGSVADAFTLEEKFEGKLNEYNGNLTRAAVELAQEWRTQQSMQKLEAMLIVMNDKEMLLVSGTGEVITPDDGILAIGSGGNFALSAARAMKHYGDKDMSAKEIAKNALTIAADICVFTNHNIIVEEL</sequence>
<dbReference type="PATRIC" id="fig|1158608.3.peg.1123"/>
<keyword evidence="12" id="KW-1185">Reference proteome</keyword>
<dbReference type="HAMAP" id="MF_00248">
    <property type="entry name" value="HslV"/>
    <property type="match status" value="1"/>
</dbReference>
<dbReference type="PANTHER" id="PTHR32194">
    <property type="entry name" value="METALLOPROTEASE TLDD"/>
    <property type="match status" value="1"/>
</dbReference>
<dbReference type="PIRSF" id="PIRSF039093">
    <property type="entry name" value="HslV"/>
    <property type="match status" value="1"/>
</dbReference>